<comment type="pathway">
    <text evidence="3 9">Cofactor biosynthesis; tetrahydrofolate biosynthesis; 7,8-dihydrofolate from 2-amino-4-hydroxy-6-hydroxymethyl-7,8-dihydropteridine diphosphate and 4-aminobenzoate: step 1/2.</text>
</comment>
<dbReference type="InterPro" id="IPR006390">
    <property type="entry name" value="DHP_synth_dom"/>
</dbReference>
<evidence type="ECO:0000259" key="10">
    <source>
        <dbReference type="PROSITE" id="PS50972"/>
    </source>
</evidence>
<keyword evidence="6 9" id="KW-0479">Metal-binding</keyword>
<dbReference type="EMBL" id="VFSU01000018">
    <property type="protein sequence ID" value="TPE62436.1"/>
    <property type="molecule type" value="Genomic_DNA"/>
</dbReference>
<sequence length="263" mass="27051">MSAAIPRIMGILNVTPDSFSDGGRHADPVAAGLALHEAGADMVDVGGESTRPGAAPVPLDEELRRTIPVVAALAKAGVPVSIDTMKAEVMRRAVEAGAVMLNDVSALQADAASRGVAAACSADVVLMHMPGNPQTMQQLAQYDDPVAEVLAHLSDRIAAAEAAGIARGRLIADPGIGFGKGAEHNLAILRQLEDFHALGVPLLLGASRKSVIPAIVGPTPAAERLPGSLALALRGAEAGVAWLRVHDVAATRQALRVWAAIRR</sequence>
<keyword evidence="8 9" id="KW-0289">Folate biosynthesis</keyword>
<evidence type="ECO:0000256" key="9">
    <source>
        <dbReference type="RuleBase" id="RU361205"/>
    </source>
</evidence>
<dbReference type="PROSITE" id="PS00792">
    <property type="entry name" value="DHPS_1"/>
    <property type="match status" value="1"/>
</dbReference>
<dbReference type="CDD" id="cd00739">
    <property type="entry name" value="DHPS"/>
    <property type="match status" value="1"/>
</dbReference>
<dbReference type="GO" id="GO:0004156">
    <property type="term" value="F:dihydropteroate synthase activity"/>
    <property type="evidence" value="ECO:0007669"/>
    <property type="project" value="UniProtKB-EC"/>
</dbReference>
<dbReference type="EC" id="2.5.1.15" evidence="4 9"/>
<organism evidence="11 12">
    <name type="scientific">Sandaracinobacter neustonicus</name>
    <dbReference type="NCBI Taxonomy" id="1715348"/>
    <lineage>
        <taxon>Bacteria</taxon>
        <taxon>Pseudomonadati</taxon>
        <taxon>Pseudomonadota</taxon>
        <taxon>Alphaproteobacteria</taxon>
        <taxon>Sphingomonadales</taxon>
        <taxon>Sphingosinicellaceae</taxon>
        <taxon>Sandaracinobacter</taxon>
    </lineage>
</organism>
<evidence type="ECO:0000256" key="5">
    <source>
        <dbReference type="ARBA" id="ARBA00022679"/>
    </source>
</evidence>
<evidence type="ECO:0000256" key="3">
    <source>
        <dbReference type="ARBA" id="ARBA00004763"/>
    </source>
</evidence>
<evidence type="ECO:0000256" key="7">
    <source>
        <dbReference type="ARBA" id="ARBA00022842"/>
    </source>
</evidence>
<dbReference type="UniPathway" id="UPA00077">
    <property type="reaction ID" value="UER00156"/>
</dbReference>
<dbReference type="PROSITE" id="PS50972">
    <property type="entry name" value="PTERIN_BINDING"/>
    <property type="match status" value="1"/>
</dbReference>
<dbReference type="NCBIfam" id="TIGR01496">
    <property type="entry name" value="DHPS"/>
    <property type="match status" value="1"/>
</dbReference>
<comment type="catalytic activity">
    <reaction evidence="1">
        <text>(7,8-dihydropterin-6-yl)methyl diphosphate + 4-aminobenzoate = 7,8-dihydropteroate + diphosphate</text>
        <dbReference type="Rhea" id="RHEA:19949"/>
        <dbReference type="ChEBI" id="CHEBI:17836"/>
        <dbReference type="ChEBI" id="CHEBI:17839"/>
        <dbReference type="ChEBI" id="CHEBI:33019"/>
        <dbReference type="ChEBI" id="CHEBI:72950"/>
        <dbReference type="EC" id="2.5.1.15"/>
    </reaction>
</comment>
<evidence type="ECO:0000313" key="12">
    <source>
        <dbReference type="Proteomes" id="UP000319897"/>
    </source>
</evidence>
<dbReference type="InterPro" id="IPR045031">
    <property type="entry name" value="DHP_synth-like"/>
</dbReference>
<evidence type="ECO:0000256" key="8">
    <source>
        <dbReference type="ARBA" id="ARBA00022909"/>
    </source>
</evidence>
<comment type="similarity">
    <text evidence="9">Belongs to the DHPS family.</text>
</comment>
<dbReference type="GO" id="GO:0046656">
    <property type="term" value="P:folic acid biosynthetic process"/>
    <property type="evidence" value="ECO:0007669"/>
    <property type="project" value="UniProtKB-KW"/>
</dbReference>
<gene>
    <name evidence="11" type="primary">folP</name>
    <name evidence="11" type="ORF">FJQ54_05935</name>
</gene>
<dbReference type="OrthoDB" id="9811744at2"/>
<dbReference type="PANTHER" id="PTHR20941">
    <property type="entry name" value="FOLATE SYNTHESIS PROTEINS"/>
    <property type="match status" value="1"/>
</dbReference>
<dbReference type="GO" id="GO:0005829">
    <property type="term" value="C:cytosol"/>
    <property type="evidence" value="ECO:0007669"/>
    <property type="project" value="TreeGrafter"/>
</dbReference>
<dbReference type="PROSITE" id="PS00793">
    <property type="entry name" value="DHPS_2"/>
    <property type="match status" value="1"/>
</dbReference>
<dbReference type="Pfam" id="PF00809">
    <property type="entry name" value="Pterin_bind"/>
    <property type="match status" value="1"/>
</dbReference>
<dbReference type="GO" id="GO:0046654">
    <property type="term" value="P:tetrahydrofolate biosynthetic process"/>
    <property type="evidence" value="ECO:0007669"/>
    <property type="project" value="UniProtKB-UniPathway"/>
</dbReference>
<reference evidence="11 12" key="1">
    <citation type="submission" date="2019-06" db="EMBL/GenBank/DDBJ databases">
        <authorList>
            <person name="Lee I."/>
            <person name="Jang G.I."/>
            <person name="Hwang C.Y."/>
        </authorList>
    </citation>
    <scope>NUCLEOTIDE SEQUENCE [LARGE SCALE GENOMIC DNA]</scope>
    <source>
        <strain evidence="11 12">PAMC 28131</strain>
    </source>
</reference>
<dbReference type="AlphaFoldDB" id="A0A501XPB2"/>
<accession>A0A501XPB2</accession>
<dbReference type="RefSeq" id="WP_140927500.1">
    <property type="nucleotide sequence ID" value="NZ_VFSU01000018.1"/>
</dbReference>
<keyword evidence="7 9" id="KW-0460">Magnesium</keyword>
<feature type="domain" description="Pterin-binding" evidence="10">
    <location>
        <begin position="6"/>
        <end position="256"/>
    </location>
</feature>
<comment type="caution">
    <text evidence="11">The sequence shown here is derived from an EMBL/GenBank/DDBJ whole genome shotgun (WGS) entry which is preliminary data.</text>
</comment>
<keyword evidence="5 9" id="KW-0808">Transferase</keyword>
<evidence type="ECO:0000256" key="6">
    <source>
        <dbReference type="ARBA" id="ARBA00022723"/>
    </source>
</evidence>
<dbReference type="Gene3D" id="3.20.20.20">
    <property type="entry name" value="Dihydropteroate synthase-like"/>
    <property type="match status" value="1"/>
</dbReference>
<keyword evidence="12" id="KW-1185">Reference proteome</keyword>
<evidence type="ECO:0000256" key="1">
    <source>
        <dbReference type="ARBA" id="ARBA00000012"/>
    </source>
</evidence>
<dbReference type="GO" id="GO:0046872">
    <property type="term" value="F:metal ion binding"/>
    <property type="evidence" value="ECO:0007669"/>
    <property type="project" value="UniProtKB-KW"/>
</dbReference>
<evidence type="ECO:0000256" key="2">
    <source>
        <dbReference type="ARBA" id="ARBA00001946"/>
    </source>
</evidence>
<evidence type="ECO:0000256" key="4">
    <source>
        <dbReference type="ARBA" id="ARBA00012458"/>
    </source>
</evidence>
<evidence type="ECO:0000313" key="11">
    <source>
        <dbReference type="EMBL" id="TPE62436.1"/>
    </source>
</evidence>
<dbReference type="SUPFAM" id="SSF51717">
    <property type="entry name" value="Dihydropteroate synthetase-like"/>
    <property type="match status" value="1"/>
</dbReference>
<comment type="cofactor">
    <cofactor evidence="2 9">
        <name>Mg(2+)</name>
        <dbReference type="ChEBI" id="CHEBI:18420"/>
    </cofactor>
</comment>
<dbReference type="PANTHER" id="PTHR20941:SF1">
    <property type="entry name" value="FOLIC ACID SYNTHESIS PROTEIN FOL1"/>
    <property type="match status" value="1"/>
</dbReference>
<proteinExistence type="inferred from homology"/>
<name>A0A501XPB2_9SPHN</name>
<dbReference type="InterPro" id="IPR000489">
    <property type="entry name" value="Pterin-binding_dom"/>
</dbReference>
<comment type="function">
    <text evidence="9">Catalyzes the condensation of para-aminobenzoate (pABA) with 6-hydroxymethyl-7,8-dihydropterin diphosphate (DHPt-PP) to form 7,8-dihydropteroate (H2Pte), the immediate precursor of folate derivatives.</text>
</comment>
<dbReference type="Proteomes" id="UP000319897">
    <property type="component" value="Unassembled WGS sequence"/>
</dbReference>
<dbReference type="InterPro" id="IPR011005">
    <property type="entry name" value="Dihydropteroate_synth-like_sf"/>
</dbReference>
<protein>
    <recommendedName>
        <fullName evidence="4 9">Dihydropteroate synthase</fullName>
        <shortName evidence="9">DHPS</shortName>
        <ecNumber evidence="4 9">2.5.1.15</ecNumber>
    </recommendedName>
    <alternativeName>
        <fullName evidence="9">Dihydropteroate pyrophosphorylase</fullName>
    </alternativeName>
</protein>